<reference evidence="4 5" key="1">
    <citation type="submission" date="2021-06" db="EMBL/GenBank/DDBJ databases">
        <title>Caerostris darwini draft genome.</title>
        <authorList>
            <person name="Kono N."/>
            <person name="Arakawa K."/>
        </authorList>
    </citation>
    <scope>NUCLEOTIDE SEQUENCE [LARGE SCALE GENOMIC DNA]</scope>
</reference>
<comment type="caution">
    <text evidence="4">The sequence shown here is derived from an EMBL/GenBank/DDBJ whole genome shotgun (WGS) entry which is preliminary data.</text>
</comment>
<dbReference type="PANTHER" id="PTHR12842">
    <property type="entry name" value="FI01459P"/>
    <property type="match status" value="1"/>
</dbReference>
<proteinExistence type="inferred from homology"/>
<name>A0AAV4WAN5_9ARAC</name>
<organism evidence="4 5">
    <name type="scientific">Caerostris darwini</name>
    <dbReference type="NCBI Taxonomy" id="1538125"/>
    <lineage>
        <taxon>Eukaryota</taxon>
        <taxon>Metazoa</taxon>
        <taxon>Ecdysozoa</taxon>
        <taxon>Arthropoda</taxon>
        <taxon>Chelicerata</taxon>
        <taxon>Arachnida</taxon>
        <taxon>Araneae</taxon>
        <taxon>Araneomorphae</taxon>
        <taxon>Entelegynae</taxon>
        <taxon>Araneoidea</taxon>
        <taxon>Araneidae</taxon>
        <taxon>Caerostris</taxon>
    </lineage>
</organism>
<gene>
    <name evidence="4" type="primary">Fam114a2</name>
    <name evidence="4" type="ORF">CDAR_546881</name>
</gene>
<dbReference type="Pfam" id="PF05334">
    <property type="entry name" value="DUF719"/>
    <property type="match status" value="1"/>
</dbReference>
<feature type="region of interest" description="Disordered" evidence="3">
    <location>
        <begin position="1"/>
        <end position="27"/>
    </location>
</feature>
<accession>A0AAV4WAN5</accession>
<dbReference type="InterPro" id="IPR007998">
    <property type="entry name" value="DUF719"/>
</dbReference>
<evidence type="ECO:0000256" key="3">
    <source>
        <dbReference type="SAM" id="MobiDB-lite"/>
    </source>
</evidence>
<dbReference type="AlphaFoldDB" id="A0AAV4WAN5"/>
<feature type="compositionally biased region" description="Acidic residues" evidence="3">
    <location>
        <begin position="1"/>
        <end position="18"/>
    </location>
</feature>
<dbReference type="PANTHER" id="PTHR12842:SF6">
    <property type="entry name" value="FI01459P"/>
    <property type="match status" value="1"/>
</dbReference>
<feature type="region of interest" description="Disordered" evidence="3">
    <location>
        <begin position="91"/>
        <end position="208"/>
    </location>
</feature>
<comment type="similarity">
    <text evidence="1">Belongs to the FAM114 family.</text>
</comment>
<sequence length="615" mass="68602">MSESDSDLDFESADEDAEFASSPKSKTTIQKYAKGCSGKVVAEEIEDSVNENDTNYEKTSETSKSVCKKIESDNNSSEKCDIKCVTEDANTLTKSDSTDFTQNNSNESASPNMPIEPKSLLQDSEERNISVSNSKKKANSKALNVKQVIDSPIENPDQVDTTQSTHDEKSEASRDKQRVVLRLEKKMQQKKQLPKESPVEKEKPSDLINILHDLSDQQQQSSWGFSSWGSSLLSTAASSVSTFSSQVTQGIGSVLDTVESTLGAPSPEDLATALSEKKAEAENSESKEKEKSSLLPDVSSWTKMIENTGSKVIMGGLDTLELIGKKTIDMLTEGDPGLRNKRAAFNTGSNLSELLREIKARADEQDKENSEEDNVHYSQIFDEKQGLVHLEALEMLSKQSEAKFQRLIMRHSKNSDVKKRLEEVKSICENIPLLDDPSDCESFEDFEAVFKKYTLELSIPLNVENITKIQRQINRIINDYETPSEDTHSLPKEIFQSAIYSLAEFTAKCIETFHKVAELILVQPNLDMDLEHCATNLTGLTTVMCIEVNNLSSRYHKCLEIAFEHFQKSGNNENVDVNTLATNLYVEASNSNNYIQDAYQMLVPVLQVCLLEAIE</sequence>
<keyword evidence="5" id="KW-1185">Reference proteome</keyword>
<keyword evidence="2" id="KW-0597">Phosphoprotein</keyword>
<protein>
    <submittedName>
        <fullName evidence="4">Protein FAM114A2</fullName>
    </submittedName>
</protein>
<dbReference type="Proteomes" id="UP001054837">
    <property type="component" value="Unassembled WGS sequence"/>
</dbReference>
<evidence type="ECO:0000313" key="4">
    <source>
        <dbReference type="EMBL" id="GIY78944.1"/>
    </source>
</evidence>
<dbReference type="EMBL" id="BPLQ01014296">
    <property type="protein sequence ID" value="GIY78944.1"/>
    <property type="molecule type" value="Genomic_DNA"/>
</dbReference>
<evidence type="ECO:0000256" key="1">
    <source>
        <dbReference type="ARBA" id="ARBA00006903"/>
    </source>
</evidence>
<evidence type="ECO:0000256" key="2">
    <source>
        <dbReference type="ARBA" id="ARBA00022553"/>
    </source>
</evidence>
<evidence type="ECO:0000313" key="5">
    <source>
        <dbReference type="Proteomes" id="UP001054837"/>
    </source>
</evidence>
<feature type="region of interest" description="Disordered" evidence="3">
    <location>
        <begin position="45"/>
        <end position="79"/>
    </location>
</feature>
<feature type="compositionally biased region" description="Basic and acidic residues" evidence="3">
    <location>
        <begin position="68"/>
        <end position="79"/>
    </location>
</feature>
<feature type="compositionally biased region" description="Basic and acidic residues" evidence="3">
    <location>
        <begin position="165"/>
        <end position="205"/>
    </location>
</feature>
<feature type="compositionally biased region" description="Polar residues" evidence="3">
    <location>
        <begin position="91"/>
        <end position="111"/>
    </location>
</feature>